<sequence length="11" mass="1090">MARSAPARGAC</sequence>
<evidence type="ECO:0000313" key="1">
    <source>
        <dbReference type="EMBL" id="JAD42018.1"/>
    </source>
</evidence>
<reference evidence="1" key="1">
    <citation type="submission" date="2014-09" db="EMBL/GenBank/DDBJ databases">
        <authorList>
            <person name="Magalhaes I.L.F."/>
            <person name="Oliveira U."/>
            <person name="Santos F.R."/>
            <person name="Vidigal T.H.D.A."/>
            <person name="Brescovit A.D."/>
            <person name="Santos A.J."/>
        </authorList>
    </citation>
    <scope>NUCLEOTIDE SEQUENCE</scope>
    <source>
        <tissue evidence="1">Shoot tissue taken approximately 20 cm above the soil surface</tissue>
    </source>
</reference>
<reference evidence="1" key="2">
    <citation type="journal article" date="2015" name="Data Brief">
        <title>Shoot transcriptome of the giant reed, Arundo donax.</title>
        <authorList>
            <person name="Barrero R.A."/>
            <person name="Guerrero F.D."/>
            <person name="Moolhuijzen P."/>
            <person name="Goolsby J.A."/>
            <person name="Tidwell J."/>
            <person name="Bellgard S.E."/>
            <person name="Bellgard M.I."/>
        </authorList>
    </citation>
    <scope>NUCLEOTIDE SEQUENCE</scope>
    <source>
        <tissue evidence="1">Shoot tissue taken approximately 20 cm above the soil surface</tissue>
    </source>
</reference>
<accession>A0A0A8ZWA1</accession>
<proteinExistence type="predicted"/>
<name>A0A0A8ZWA1_ARUDO</name>
<dbReference type="EMBL" id="GBRH01255877">
    <property type="protein sequence ID" value="JAD42018.1"/>
    <property type="molecule type" value="Transcribed_RNA"/>
</dbReference>
<protein>
    <submittedName>
        <fullName evidence="1">Uncharacterized protein</fullName>
    </submittedName>
</protein>
<organism evidence="1">
    <name type="scientific">Arundo donax</name>
    <name type="common">Giant reed</name>
    <name type="synonym">Donax arundinaceus</name>
    <dbReference type="NCBI Taxonomy" id="35708"/>
    <lineage>
        <taxon>Eukaryota</taxon>
        <taxon>Viridiplantae</taxon>
        <taxon>Streptophyta</taxon>
        <taxon>Embryophyta</taxon>
        <taxon>Tracheophyta</taxon>
        <taxon>Spermatophyta</taxon>
        <taxon>Magnoliopsida</taxon>
        <taxon>Liliopsida</taxon>
        <taxon>Poales</taxon>
        <taxon>Poaceae</taxon>
        <taxon>PACMAD clade</taxon>
        <taxon>Arundinoideae</taxon>
        <taxon>Arundineae</taxon>
        <taxon>Arundo</taxon>
    </lineage>
</organism>